<dbReference type="RefSeq" id="WP_258214680.1">
    <property type="nucleotide sequence ID" value="NZ_JANQBD010000013.1"/>
</dbReference>
<accession>A0ABT1YIU0</accession>
<name>A0ABT1YIU0_9BACL</name>
<dbReference type="PANTHER" id="PTHR30344:SF1">
    <property type="entry name" value="6-PHOSPHOGLUCONOLACTONASE"/>
    <property type="match status" value="1"/>
</dbReference>
<gene>
    <name evidence="2" type="ORF">NV381_18000</name>
</gene>
<dbReference type="Pfam" id="PF10282">
    <property type="entry name" value="Lactonase"/>
    <property type="match status" value="1"/>
</dbReference>
<organism evidence="2 3">
    <name type="scientific">Paenibacillus radicis</name>
    <name type="common">ex Xue et al. 2023</name>
    <dbReference type="NCBI Taxonomy" id="2972489"/>
    <lineage>
        <taxon>Bacteria</taxon>
        <taxon>Bacillati</taxon>
        <taxon>Bacillota</taxon>
        <taxon>Bacilli</taxon>
        <taxon>Bacillales</taxon>
        <taxon>Paenibacillaceae</taxon>
        <taxon>Paenibacillus</taxon>
    </lineage>
</organism>
<dbReference type="PANTHER" id="PTHR30344">
    <property type="entry name" value="6-PHOSPHOGLUCONOLACTONASE-RELATED"/>
    <property type="match status" value="1"/>
</dbReference>
<dbReference type="InterPro" id="IPR050282">
    <property type="entry name" value="Cycloisomerase_2"/>
</dbReference>
<sequence length="361" mass="39711">MEAAKYIAYFSSYAGKESPGIYIYHFDEEKEELSFIEFVSGLKDPSFIKLSPKHETLYAFSQAEGETVKSAAVAYRIEAGTGKLNLLGQQFTADKSSTHINTDHAEQFLMLVSYSGGTLSLLPLSKDGEIGELCDQVKHEGSSIMPKRQESAHPHSIYTDPSDQFVVVPDLGLDKIMVYRLDRAEGKLIPHDEVHLAPGSGPRHMTFHPILDYAYVIQELSSTLTVLSYDRQAGKLEPVQIVNTLPEQYDGSDNSCAEVQVSPCGSFLYGSNRGHDSIVVFSIDPQTGMLTLVDHTSTLGSHPRHFSLTPSGRYLFAANKDSDSVQLFKVDLASGKLTSTGQHISISQPTCVRFYPMSSQA</sequence>
<proteinExistence type="inferred from homology"/>
<dbReference type="SUPFAM" id="SSF51004">
    <property type="entry name" value="C-terminal (heme d1) domain of cytochrome cd1-nitrite reductase"/>
    <property type="match status" value="1"/>
</dbReference>
<dbReference type="Gene3D" id="2.130.10.10">
    <property type="entry name" value="YVTN repeat-like/Quinoprotein amine dehydrogenase"/>
    <property type="match status" value="1"/>
</dbReference>
<reference evidence="2 3" key="1">
    <citation type="submission" date="2022-08" db="EMBL/GenBank/DDBJ databases">
        <title>Paenibacillus endoradicis sp. nov., Paenibacillus radicibacter sp. nov and Paenibacillus pararadicis sp. nov., three cold-adapted plant growth-promoting bacteria isolated from root of Larix gmelinii in Great Khingan.</title>
        <authorList>
            <person name="Xue H."/>
        </authorList>
    </citation>
    <scope>NUCLEOTIDE SEQUENCE [LARGE SCALE GENOMIC DNA]</scope>
    <source>
        <strain evidence="2 3">N5-1-1-5</strain>
    </source>
</reference>
<dbReference type="InterPro" id="IPR019405">
    <property type="entry name" value="Lactonase_7-beta_prop"/>
</dbReference>
<evidence type="ECO:0000256" key="1">
    <source>
        <dbReference type="ARBA" id="ARBA00005564"/>
    </source>
</evidence>
<comment type="similarity">
    <text evidence="1">Belongs to the cycloisomerase 2 family.</text>
</comment>
<evidence type="ECO:0000313" key="2">
    <source>
        <dbReference type="EMBL" id="MCR8633097.1"/>
    </source>
</evidence>
<dbReference type="InterPro" id="IPR011048">
    <property type="entry name" value="Haem_d1_sf"/>
</dbReference>
<comment type="caution">
    <text evidence="2">The sequence shown here is derived from an EMBL/GenBank/DDBJ whole genome shotgun (WGS) entry which is preliminary data.</text>
</comment>
<dbReference type="Proteomes" id="UP001300012">
    <property type="component" value="Unassembled WGS sequence"/>
</dbReference>
<keyword evidence="3" id="KW-1185">Reference proteome</keyword>
<evidence type="ECO:0000313" key="3">
    <source>
        <dbReference type="Proteomes" id="UP001300012"/>
    </source>
</evidence>
<dbReference type="EMBL" id="JANQBD010000013">
    <property type="protein sequence ID" value="MCR8633097.1"/>
    <property type="molecule type" value="Genomic_DNA"/>
</dbReference>
<protein>
    <submittedName>
        <fullName evidence="2">Lactonase family protein</fullName>
    </submittedName>
</protein>
<dbReference type="InterPro" id="IPR015943">
    <property type="entry name" value="WD40/YVTN_repeat-like_dom_sf"/>
</dbReference>